<evidence type="ECO:0000313" key="1">
    <source>
        <dbReference type="EMBL" id="QUC66898.1"/>
    </source>
</evidence>
<sequence length="308" mass="34650">MNKSDLLRALKKFFLTVFPRFLLFYALAPALCIIFLRRPIGEAACLSGTAAFLILLAALAAVILNWLVYKAVQKKRPSLLVFSHGILCLLITAYIQYEALPTATTLFATLAMVCGTLALLYMLVLSRWFASFRGSKASLALAVGLRIIFGVVLFFVLWQILRDIETRHATRDTWLTLGILILMLLSAAAPRLHSAYRIHTLHRRATGLATGTLTRIIGETHLDLDDDPVTLFHCTIQYTVNDIPYETHADATRFILRKYGKENFLGRKIPVFYDPTDPVSAYVNQIDKHVLDYPKEELELPEEGIPVV</sequence>
<evidence type="ECO:0000313" key="2">
    <source>
        <dbReference type="Proteomes" id="UP000682782"/>
    </source>
</evidence>
<dbReference type="EMBL" id="CP068393">
    <property type="protein sequence ID" value="QUC66898.1"/>
    <property type="molecule type" value="Genomic_DNA"/>
</dbReference>
<name>A0AC61MYF5_9FIRM</name>
<keyword evidence="2" id="KW-1185">Reference proteome</keyword>
<gene>
    <name evidence="1" type="ORF">JYE49_13815</name>
</gene>
<protein>
    <submittedName>
        <fullName evidence="1">Uncharacterized protein</fullName>
    </submittedName>
</protein>
<proteinExistence type="predicted"/>
<organism evidence="1 2">
    <name type="scientific">Aristaeella hokkaidonensis</name>
    <dbReference type="NCBI Taxonomy" id="3046382"/>
    <lineage>
        <taxon>Bacteria</taxon>
        <taxon>Bacillati</taxon>
        <taxon>Bacillota</taxon>
        <taxon>Clostridia</taxon>
        <taxon>Eubacteriales</taxon>
        <taxon>Aristaeellaceae</taxon>
        <taxon>Aristaeella</taxon>
    </lineage>
</organism>
<dbReference type="Proteomes" id="UP000682782">
    <property type="component" value="Chromosome"/>
</dbReference>
<reference evidence="1" key="1">
    <citation type="submission" date="2021-01" db="EMBL/GenBank/DDBJ databases">
        <title>Complete genome sequence of Clostridiales bacterium R-7.</title>
        <authorList>
            <person name="Mahoney-Kurpe S.C."/>
            <person name="Palevich N."/>
            <person name="Koike S."/>
            <person name="Moon C.D."/>
            <person name="Attwood G.T."/>
        </authorList>
    </citation>
    <scope>NUCLEOTIDE SEQUENCE</scope>
    <source>
        <strain evidence="1">R-7</strain>
    </source>
</reference>
<accession>A0AC61MYF5</accession>